<proteinExistence type="predicted"/>
<feature type="domain" description="PAC" evidence="2">
    <location>
        <begin position="180"/>
        <end position="231"/>
    </location>
</feature>
<dbReference type="SUPFAM" id="SSF55785">
    <property type="entry name" value="PYP-like sensor domain (PAS domain)"/>
    <property type="match status" value="2"/>
</dbReference>
<dbReference type="Pfam" id="PF00563">
    <property type="entry name" value="EAL"/>
    <property type="match status" value="1"/>
</dbReference>
<dbReference type="NCBIfam" id="TIGR00229">
    <property type="entry name" value="sensory_box"/>
    <property type="match status" value="1"/>
</dbReference>
<evidence type="ECO:0000259" key="2">
    <source>
        <dbReference type="PROSITE" id="PS50113"/>
    </source>
</evidence>
<evidence type="ECO:0000259" key="1">
    <source>
        <dbReference type="PROSITE" id="PS50112"/>
    </source>
</evidence>
<accession>A0AAE4BQ38</accession>
<dbReference type="Proteomes" id="UP001185331">
    <property type="component" value="Unassembled WGS sequence"/>
</dbReference>
<feature type="domain" description="PAS" evidence="1">
    <location>
        <begin position="100"/>
        <end position="142"/>
    </location>
</feature>
<dbReference type="Gene3D" id="3.30.450.20">
    <property type="entry name" value="PAS domain"/>
    <property type="match status" value="2"/>
</dbReference>
<gene>
    <name evidence="4" type="ORF">J2Y00_004476</name>
</gene>
<dbReference type="PANTHER" id="PTHR44757:SF2">
    <property type="entry name" value="BIOFILM ARCHITECTURE MAINTENANCE PROTEIN MBAA"/>
    <property type="match status" value="1"/>
</dbReference>
<evidence type="ECO:0000259" key="3">
    <source>
        <dbReference type="PROSITE" id="PS50883"/>
    </source>
</evidence>
<comment type="caution">
    <text evidence="4">The sequence shown here is derived from an EMBL/GenBank/DDBJ whole genome shotgun (WGS) entry which is preliminary data.</text>
</comment>
<dbReference type="PROSITE" id="PS50883">
    <property type="entry name" value="EAL"/>
    <property type="match status" value="1"/>
</dbReference>
<dbReference type="InterPro" id="IPR001610">
    <property type="entry name" value="PAC"/>
</dbReference>
<organism evidence="4 5">
    <name type="scientific">Deinococcus soli</name>
    <name type="common">ex Cha et al. 2016</name>
    <dbReference type="NCBI Taxonomy" id="1309411"/>
    <lineage>
        <taxon>Bacteria</taxon>
        <taxon>Thermotogati</taxon>
        <taxon>Deinococcota</taxon>
        <taxon>Deinococci</taxon>
        <taxon>Deinococcales</taxon>
        <taxon>Deinococcaceae</taxon>
        <taxon>Deinococcus</taxon>
    </lineage>
</organism>
<dbReference type="InterPro" id="IPR035919">
    <property type="entry name" value="EAL_sf"/>
</dbReference>
<dbReference type="SMART" id="SM00052">
    <property type="entry name" value="EAL"/>
    <property type="match status" value="1"/>
</dbReference>
<dbReference type="PROSITE" id="PS50112">
    <property type="entry name" value="PAS"/>
    <property type="match status" value="1"/>
</dbReference>
<reference evidence="4" key="1">
    <citation type="submission" date="2023-07" db="EMBL/GenBank/DDBJ databases">
        <title>Sorghum-associated microbial communities from plants grown in Nebraska, USA.</title>
        <authorList>
            <person name="Schachtman D."/>
        </authorList>
    </citation>
    <scope>NUCLEOTIDE SEQUENCE</scope>
    <source>
        <strain evidence="4">BE330</strain>
    </source>
</reference>
<dbReference type="PROSITE" id="PS50113">
    <property type="entry name" value="PAC"/>
    <property type="match status" value="2"/>
</dbReference>
<dbReference type="Gene3D" id="3.20.20.450">
    <property type="entry name" value="EAL domain"/>
    <property type="match status" value="1"/>
</dbReference>
<dbReference type="InterPro" id="IPR035965">
    <property type="entry name" value="PAS-like_dom_sf"/>
</dbReference>
<dbReference type="CDD" id="cd01948">
    <property type="entry name" value="EAL"/>
    <property type="match status" value="1"/>
</dbReference>
<dbReference type="InterPro" id="IPR000014">
    <property type="entry name" value="PAS"/>
</dbReference>
<feature type="domain" description="EAL" evidence="3">
    <location>
        <begin position="386"/>
        <end position="580"/>
    </location>
</feature>
<dbReference type="PANTHER" id="PTHR44757">
    <property type="entry name" value="DIGUANYLATE CYCLASE DGCP"/>
    <property type="match status" value="1"/>
</dbReference>
<name>A0AAE4BQ38_9DEIO</name>
<dbReference type="InterPro" id="IPR013656">
    <property type="entry name" value="PAS_4"/>
</dbReference>
<dbReference type="InterPro" id="IPR001633">
    <property type="entry name" value="EAL_dom"/>
</dbReference>
<protein>
    <submittedName>
        <fullName evidence="4">PAS domain S-box-containing protein</fullName>
    </submittedName>
</protein>
<dbReference type="AlphaFoldDB" id="A0AAE4BQ38"/>
<evidence type="ECO:0000313" key="4">
    <source>
        <dbReference type="EMBL" id="MDR6220849.1"/>
    </source>
</evidence>
<dbReference type="EMBL" id="JAVDQK010000018">
    <property type="protein sequence ID" value="MDR6220849.1"/>
    <property type="molecule type" value="Genomic_DNA"/>
</dbReference>
<evidence type="ECO:0000313" key="5">
    <source>
        <dbReference type="Proteomes" id="UP001185331"/>
    </source>
</evidence>
<dbReference type="InterPro" id="IPR000700">
    <property type="entry name" value="PAS-assoc_C"/>
</dbReference>
<dbReference type="Pfam" id="PF13188">
    <property type="entry name" value="PAS_8"/>
    <property type="match status" value="1"/>
</dbReference>
<dbReference type="Pfam" id="PF08448">
    <property type="entry name" value="PAS_4"/>
    <property type="match status" value="1"/>
</dbReference>
<dbReference type="InterPro" id="IPR052155">
    <property type="entry name" value="Biofilm_reg_signaling"/>
</dbReference>
<feature type="domain" description="PAC" evidence="2">
    <location>
        <begin position="45"/>
        <end position="99"/>
    </location>
</feature>
<dbReference type="RefSeq" id="WP_309858120.1">
    <property type="nucleotide sequence ID" value="NZ_JAVDQJ010000017.1"/>
</dbReference>
<dbReference type="SMART" id="SM00086">
    <property type="entry name" value="PAC"/>
    <property type="match status" value="2"/>
</dbReference>
<sequence length="580" mass="64455">MWTYTARILGTPAEAWASTYGLTTPTFDRLLDQDEIPLFRALQGERIRSALFGVQRDGRRRLMTANASPIHSPDGTLRGAVVAMNDVTDFEQHRMEILRVAEHHSAVLHAMDEGMILLSPDGTVLTLNRRARELLGITDHSVATFDQLTRPLEVRTSRGEPVSHDDLSFHRIRDGERLQLETVYQVKRPDGALLWLRTLTQGLCRDGELWGVLHTLMDVTDRRLLREELERLAQFSPVTGLPNREHSVRLIDTAVLGGTWSVIVIRCATIAELRAADDAEGVAHLIHWHAQRVREVFQDAAVIGQIDDQAIIVLVWDDPQTHLDALQTGGHESMRVTNHVGSFTWTGRVAAHDAVRHAESAAEHAAQQGTFLERYAEEQMQTRRFLRKVEQHLHRAVEQGQLQVHYQPIVDLQTGGLSSAGALVRWVDPDLGFVPPDQFIPVAERLGLIDQVTRLVAMQAMKEARRAQAVGVPVKIPVNLSPTELNHAAFLTRLHRLLEWAPDATNWLTFEITESGVIHDLKAAATLLTQWRAARCAGGAGTCHASSRANPGVQGAGEGIVPRSGLVHLNVMAPHRDTTS</sequence>
<dbReference type="SUPFAM" id="SSF141868">
    <property type="entry name" value="EAL domain-like"/>
    <property type="match status" value="1"/>
</dbReference>